<dbReference type="EMBL" id="FXTH01000006">
    <property type="protein sequence ID" value="SMO59122.1"/>
    <property type="molecule type" value="Genomic_DNA"/>
</dbReference>
<feature type="transmembrane region" description="Helical" evidence="10">
    <location>
        <begin position="212"/>
        <end position="234"/>
    </location>
</feature>
<dbReference type="AlphaFoldDB" id="A0A521CIA4"/>
<dbReference type="GO" id="GO:0005886">
    <property type="term" value="C:plasma membrane"/>
    <property type="evidence" value="ECO:0007669"/>
    <property type="project" value="UniProtKB-SubCell"/>
</dbReference>
<keyword evidence="6 10" id="KW-1133">Transmembrane helix</keyword>
<dbReference type="GO" id="GO:0044780">
    <property type="term" value="P:bacterial-type flagellum assembly"/>
    <property type="evidence" value="ECO:0007669"/>
    <property type="project" value="UniProtKB-UniRule"/>
</dbReference>
<keyword evidence="11" id="KW-0282">Flagellum</keyword>
<feature type="transmembrane region" description="Helical" evidence="10">
    <location>
        <begin position="6"/>
        <end position="28"/>
    </location>
</feature>
<reference evidence="11 12" key="1">
    <citation type="submission" date="2017-05" db="EMBL/GenBank/DDBJ databases">
        <authorList>
            <person name="Varghese N."/>
            <person name="Submissions S."/>
        </authorList>
    </citation>
    <scope>NUCLEOTIDE SEQUENCE [LARGE SCALE GENOMIC DNA]</scope>
    <source>
        <strain evidence="11 12">DSM 21194</strain>
    </source>
</reference>
<name>A0A521CIA4_9BACT</name>
<comment type="function">
    <text evidence="1 10">Role in flagellar biosynthesis.</text>
</comment>
<evidence type="ECO:0000256" key="4">
    <source>
        <dbReference type="ARBA" id="ARBA00022475"/>
    </source>
</evidence>
<dbReference type="InterPro" id="IPR002010">
    <property type="entry name" value="T3SS_IM_R"/>
</dbReference>
<sequence>MTLFSVEMILTGFLIFVRVSALVGSAPFFSNGSIPVRVKIFFAIVLTVMLYPIVPIQGAGVPVDVSTLELVILIIKELLVGTAMGLVGQIIFAGLQMGGELMSVNVGLSFASVVDPVNQSQGSIISQLFGLLGILVFIGIGGDTLYIQALARSFDIVPIGGGHIAMAGPSFIQMATYLFVVGVQMAAPFMIVLFLLDLSFAIFARIMPQANIFFIALPLKLGIGIILLILILPYTPAAFDQFFQKLWDFLDRLIHAIS</sequence>
<dbReference type="InterPro" id="IPR006303">
    <property type="entry name" value="FliR"/>
</dbReference>
<feature type="transmembrane region" description="Helical" evidence="10">
    <location>
        <begin position="70"/>
        <end position="95"/>
    </location>
</feature>
<evidence type="ECO:0000256" key="8">
    <source>
        <dbReference type="ARBA" id="ARBA00023143"/>
    </source>
</evidence>
<feature type="transmembrane region" description="Helical" evidence="10">
    <location>
        <begin position="128"/>
        <end position="151"/>
    </location>
</feature>
<dbReference type="OrthoDB" id="1524258at2"/>
<comment type="subcellular location">
    <subcellularLocation>
        <location evidence="10">Cell membrane</location>
        <topology evidence="10">Multi-pass membrane protein</topology>
    </subcellularLocation>
    <subcellularLocation>
        <location evidence="10">Bacterial flagellum basal body</location>
    </subcellularLocation>
</comment>
<dbReference type="RefSeq" id="WP_142714090.1">
    <property type="nucleotide sequence ID" value="NZ_FXTH01000006.1"/>
</dbReference>
<evidence type="ECO:0000256" key="9">
    <source>
        <dbReference type="NCBIfam" id="TIGR01400"/>
    </source>
</evidence>
<dbReference type="PANTHER" id="PTHR30065">
    <property type="entry name" value="FLAGELLAR BIOSYNTHETIC PROTEIN FLIR"/>
    <property type="match status" value="1"/>
</dbReference>
<evidence type="ECO:0000256" key="1">
    <source>
        <dbReference type="ARBA" id="ARBA00002578"/>
    </source>
</evidence>
<keyword evidence="7 10" id="KW-0472">Membrane</keyword>
<dbReference type="NCBIfam" id="TIGR01400">
    <property type="entry name" value="fliR"/>
    <property type="match status" value="1"/>
</dbReference>
<keyword evidence="8 10" id="KW-0975">Bacterial flagellum</keyword>
<evidence type="ECO:0000256" key="5">
    <source>
        <dbReference type="ARBA" id="ARBA00022692"/>
    </source>
</evidence>
<evidence type="ECO:0000256" key="3">
    <source>
        <dbReference type="ARBA" id="ARBA00021717"/>
    </source>
</evidence>
<dbReference type="GO" id="GO:0009425">
    <property type="term" value="C:bacterial-type flagellum basal body"/>
    <property type="evidence" value="ECO:0007669"/>
    <property type="project" value="UniProtKB-SubCell"/>
</dbReference>
<dbReference type="PRINTS" id="PR00953">
    <property type="entry name" value="TYPE3IMRPROT"/>
</dbReference>
<evidence type="ECO:0000313" key="11">
    <source>
        <dbReference type="EMBL" id="SMO59122.1"/>
    </source>
</evidence>
<keyword evidence="5 10" id="KW-0812">Transmembrane</keyword>
<feature type="transmembrane region" description="Helical" evidence="10">
    <location>
        <begin position="171"/>
        <end position="200"/>
    </location>
</feature>
<evidence type="ECO:0000256" key="6">
    <source>
        <dbReference type="ARBA" id="ARBA00022989"/>
    </source>
</evidence>
<evidence type="ECO:0000313" key="12">
    <source>
        <dbReference type="Proteomes" id="UP000317593"/>
    </source>
</evidence>
<evidence type="ECO:0000256" key="10">
    <source>
        <dbReference type="RuleBase" id="RU362071"/>
    </source>
</evidence>
<organism evidence="11 12">
    <name type="scientific">Fodinibius sediminis</name>
    <dbReference type="NCBI Taxonomy" id="1214077"/>
    <lineage>
        <taxon>Bacteria</taxon>
        <taxon>Pseudomonadati</taxon>
        <taxon>Balneolota</taxon>
        <taxon>Balneolia</taxon>
        <taxon>Balneolales</taxon>
        <taxon>Balneolaceae</taxon>
        <taxon>Fodinibius</taxon>
    </lineage>
</organism>
<protein>
    <recommendedName>
        <fullName evidence="3 9">Flagellar biosynthetic protein FliR</fullName>
    </recommendedName>
</protein>
<comment type="similarity">
    <text evidence="2 10">Belongs to the FliR/MopE/SpaR family.</text>
</comment>
<evidence type="ECO:0000256" key="7">
    <source>
        <dbReference type="ARBA" id="ARBA00023136"/>
    </source>
</evidence>
<keyword evidence="12" id="KW-1185">Reference proteome</keyword>
<dbReference type="Proteomes" id="UP000317593">
    <property type="component" value="Unassembled WGS sequence"/>
</dbReference>
<proteinExistence type="inferred from homology"/>
<feature type="transmembrane region" description="Helical" evidence="10">
    <location>
        <begin position="40"/>
        <end position="58"/>
    </location>
</feature>
<dbReference type="Pfam" id="PF01311">
    <property type="entry name" value="Bac_export_1"/>
    <property type="match status" value="1"/>
</dbReference>
<dbReference type="GO" id="GO:0006605">
    <property type="term" value="P:protein targeting"/>
    <property type="evidence" value="ECO:0007669"/>
    <property type="project" value="UniProtKB-UniRule"/>
</dbReference>
<keyword evidence="11" id="KW-0969">Cilium</keyword>
<gene>
    <name evidence="11" type="ORF">SAMN06265218_10697</name>
</gene>
<keyword evidence="4 10" id="KW-1003">Cell membrane</keyword>
<keyword evidence="11" id="KW-0966">Cell projection</keyword>
<dbReference type="PANTHER" id="PTHR30065:SF1">
    <property type="entry name" value="SURFACE PRESENTATION OF ANTIGENS PROTEIN SPAR"/>
    <property type="match status" value="1"/>
</dbReference>
<evidence type="ECO:0000256" key="2">
    <source>
        <dbReference type="ARBA" id="ARBA00009772"/>
    </source>
</evidence>
<accession>A0A521CIA4</accession>